<sequence length="131" mass="13903">MAKALHQAAGSGHRVYGLSGETLASWVRLGLGGISAAGLLRIPGSTVYAGWVDRDSRESGLGWLSSHYRSRGLGVTIQQSGRSAEGSLGQENIQQTSLQGSTPAHRSQLASENLGETWSLDDIQNFQLDPL</sequence>
<keyword evidence="2" id="KW-1185">Reference proteome</keyword>
<organism evidence="1 2">
    <name type="scientific">Entomophthora muscae</name>
    <dbReference type="NCBI Taxonomy" id="34485"/>
    <lineage>
        <taxon>Eukaryota</taxon>
        <taxon>Fungi</taxon>
        <taxon>Fungi incertae sedis</taxon>
        <taxon>Zoopagomycota</taxon>
        <taxon>Entomophthoromycotina</taxon>
        <taxon>Entomophthoromycetes</taxon>
        <taxon>Entomophthorales</taxon>
        <taxon>Entomophthoraceae</taxon>
        <taxon>Entomophthora</taxon>
    </lineage>
</organism>
<evidence type="ECO:0000313" key="1">
    <source>
        <dbReference type="EMBL" id="KAJ9072803.1"/>
    </source>
</evidence>
<name>A0ACC2TDR0_9FUNG</name>
<reference evidence="1" key="1">
    <citation type="submission" date="2022-04" db="EMBL/GenBank/DDBJ databases">
        <title>Genome of the entomopathogenic fungus Entomophthora muscae.</title>
        <authorList>
            <person name="Elya C."/>
            <person name="Lovett B.R."/>
            <person name="Lee E."/>
            <person name="Macias A.M."/>
            <person name="Hajek A.E."/>
            <person name="De Bivort B.L."/>
            <person name="Kasson M.T."/>
            <person name="De Fine Licht H.H."/>
            <person name="Stajich J.E."/>
        </authorList>
    </citation>
    <scope>NUCLEOTIDE SEQUENCE</scope>
    <source>
        <strain evidence="1">Berkeley</strain>
    </source>
</reference>
<evidence type="ECO:0000313" key="2">
    <source>
        <dbReference type="Proteomes" id="UP001165960"/>
    </source>
</evidence>
<accession>A0ACC2TDR0</accession>
<protein>
    <submittedName>
        <fullName evidence="1">Uncharacterized protein</fullName>
    </submittedName>
</protein>
<dbReference type="Proteomes" id="UP001165960">
    <property type="component" value="Unassembled WGS sequence"/>
</dbReference>
<dbReference type="EMBL" id="QTSX02002961">
    <property type="protein sequence ID" value="KAJ9072803.1"/>
    <property type="molecule type" value="Genomic_DNA"/>
</dbReference>
<comment type="caution">
    <text evidence="1">The sequence shown here is derived from an EMBL/GenBank/DDBJ whole genome shotgun (WGS) entry which is preliminary data.</text>
</comment>
<proteinExistence type="predicted"/>
<gene>
    <name evidence="1" type="ORF">DSO57_1023322</name>
</gene>